<dbReference type="Proteomes" id="UP000199452">
    <property type="component" value="Unassembled WGS sequence"/>
</dbReference>
<evidence type="ECO:0000313" key="2">
    <source>
        <dbReference type="Proteomes" id="UP000199452"/>
    </source>
</evidence>
<sequence>MIKCELPPLNQKGSVRRRKEEVIHPNKIHLVVVGEIVTAEVAARLVEYAAHMQITIER</sequence>
<keyword evidence="2" id="KW-1185">Reference proteome</keyword>
<organism evidence="1 2">
    <name type="scientific">Williamwhitmania taraxaci</name>
    <dbReference type="NCBI Taxonomy" id="1640674"/>
    <lineage>
        <taxon>Bacteria</taxon>
        <taxon>Pseudomonadati</taxon>
        <taxon>Bacteroidota</taxon>
        <taxon>Bacteroidia</taxon>
        <taxon>Bacteroidales</taxon>
        <taxon>Williamwhitmaniaceae</taxon>
        <taxon>Williamwhitmania</taxon>
    </lineage>
</organism>
<gene>
    <name evidence="1" type="ORF">SAMN05216323_105816</name>
</gene>
<accession>A0A1G6Q8L2</accession>
<evidence type="ECO:0000313" key="1">
    <source>
        <dbReference type="EMBL" id="SDC88036.1"/>
    </source>
</evidence>
<proteinExistence type="predicted"/>
<dbReference type="AlphaFoldDB" id="A0A1G6Q8L2"/>
<dbReference type="EMBL" id="FMYP01000058">
    <property type="protein sequence ID" value="SDC88036.1"/>
    <property type="molecule type" value="Genomic_DNA"/>
</dbReference>
<reference evidence="1 2" key="1">
    <citation type="submission" date="2016-09" db="EMBL/GenBank/DDBJ databases">
        <authorList>
            <person name="Capua I."/>
            <person name="De Benedictis P."/>
            <person name="Joannis T."/>
            <person name="Lombin L.H."/>
            <person name="Cattoli G."/>
        </authorList>
    </citation>
    <scope>NUCLEOTIDE SEQUENCE [LARGE SCALE GENOMIC DNA]</scope>
    <source>
        <strain evidence="1 2">A7P-90m</strain>
    </source>
</reference>
<protein>
    <submittedName>
        <fullName evidence="1">Uncharacterized protein</fullName>
    </submittedName>
</protein>
<name>A0A1G6Q8L2_9BACT</name>